<protein>
    <submittedName>
        <fullName evidence="2">Uncharacterized protein</fullName>
    </submittedName>
</protein>
<feature type="region of interest" description="Disordered" evidence="1">
    <location>
        <begin position="102"/>
        <end position="159"/>
    </location>
</feature>
<dbReference type="SUPFAM" id="SSF52540">
    <property type="entry name" value="P-loop containing nucleoside triphosphate hydrolases"/>
    <property type="match status" value="1"/>
</dbReference>
<gene>
    <name evidence="2" type="ORF">BB8028_0003g10610</name>
</gene>
<feature type="compositionally biased region" description="Low complexity" evidence="1">
    <location>
        <begin position="113"/>
        <end position="126"/>
    </location>
</feature>
<dbReference type="InterPro" id="IPR027417">
    <property type="entry name" value="P-loop_NTPase"/>
</dbReference>
<reference evidence="2 3" key="1">
    <citation type="submission" date="2016-07" db="EMBL/GenBank/DDBJ databases">
        <title>Comparative genomics of the entomopathogenic fungus Beauveria bassiana.</title>
        <authorList>
            <person name="Valero Jimenez C.A."/>
            <person name="Zwaan B.J."/>
            <person name="Van Kan J.A."/>
            <person name="Takken W."/>
            <person name="Debets A.J."/>
            <person name="Schoustra S.E."/>
            <person name="Koenraadt C.J."/>
        </authorList>
    </citation>
    <scope>NUCLEOTIDE SEQUENCE [LARGE SCALE GENOMIC DNA]</scope>
    <source>
        <strain evidence="2 3">ARSEF 8028</strain>
    </source>
</reference>
<dbReference type="Proteomes" id="UP000237441">
    <property type="component" value="Unassembled WGS sequence"/>
</dbReference>
<accession>A0A2S7Y8T2</accession>
<feature type="compositionally biased region" description="Low complexity" evidence="1">
    <location>
        <begin position="133"/>
        <end position="143"/>
    </location>
</feature>
<dbReference type="Gene3D" id="3.40.50.300">
    <property type="entry name" value="P-loop containing nucleotide triphosphate hydrolases"/>
    <property type="match status" value="1"/>
</dbReference>
<sequence>MEVRLIIVSGRAGSGKSSTANEMSEQLKRLEMRHAHIDCDNLDAMFPADDGADMLLANLAALWSNYYHLRGVDRLIISGTGAVLETERIARTLRRVTASIPTLHFQTPPSPPKQQQQQQQQQASSYPGGGSGSSSSSSKETGASPPPRLGGKDGRMMPPASVTTRAFILQVPDALAERRLKQREVGSELSQLLASSRRMAGVLESQVGGWARRVPTDQREVKEVALEILRTAGWI</sequence>
<evidence type="ECO:0000256" key="1">
    <source>
        <dbReference type="SAM" id="MobiDB-lite"/>
    </source>
</evidence>
<evidence type="ECO:0000313" key="3">
    <source>
        <dbReference type="Proteomes" id="UP000237441"/>
    </source>
</evidence>
<dbReference type="AlphaFoldDB" id="A0A2S7Y8T2"/>
<evidence type="ECO:0000313" key="2">
    <source>
        <dbReference type="EMBL" id="PQK12444.1"/>
    </source>
</evidence>
<organism evidence="2 3">
    <name type="scientific">Beauveria bassiana</name>
    <name type="common">White muscardine disease fungus</name>
    <name type="synonym">Tritirachium shiotae</name>
    <dbReference type="NCBI Taxonomy" id="176275"/>
    <lineage>
        <taxon>Eukaryota</taxon>
        <taxon>Fungi</taxon>
        <taxon>Dikarya</taxon>
        <taxon>Ascomycota</taxon>
        <taxon>Pezizomycotina</taxon>
        <taxon>Sordariomycetes</taxon>
        <taxon>Hypocreomycetidae</taxon>
        <taxon>Hypocreales</taxon>
        <taxon>Cordycipitaceae</taxon>
        <taxon>Beauveria</taxon>
    </lineage>
</organism>
<dbReference type="EMBL" id="JRHA01000003">
    <property type="protein sequence ID" value="PQK12444.1"/>
    <property type="molecule type" value="Genomic_DNA"/>
</dbReference>
<comment type="caution">
    <text evidence="2">The sequence shown here is derived from an EMBL/GenBank/DDBJ whole genome shotgun (WGS) entry which is preliminary data.</text>
</comment>
<name>A0A2S7Y8T2_BEABA</name>
<proteinExistence type="predicted"/>
<dbReference type="OrthoDB" id="4864962at2759"/>